<name>E6PJC5_9ZZZZ</name>
<sequence length="182" mass="20576">MTRSCSRGCTRPRTPYDRRCRPCATAAQAAYRARHRTELQAREQQRTFSSTQQALRRARSYLAVYLKRGKLRPGRCELCGDPTVRPAWNDPQQPLAVRWFCHTHYGEHVELQHEVGAGIVAVAAQFAALRSAIAALPEAEQARLHQHALGGLDGTGAEAGSLRYWLALRQTYQRRMQSSPFF</sequence>
<organism evidence="1">
    <name type="scientific">mine drainage metagenome</name>
    <dbReference type="NCBI Taxonomy" id="410659"/>
    <lineage>
        <taxon>unclassified sequences</taxon>
        <taxon>metagenomes</taxon>
        <taxon>ecological metagenomes</taxon>
    </lineage>
</organism>
<dbReference type="EMBL" id="CABL01000020">
    <property type="protein sequence ID" value="CBH76567.1"/>
    <property type="molecule type" value="Genomic_DNA"/>
</dbReference>
<comment type="caution">
    <text evidence="1">The sequence shown here is derived from an EMBL/GenBank/DDBJ whole genome shotgun (WGS) entry which is preliminary data.</text>
</comment>
<evidence type="ECO:0000313" key="1">
    <source>
        <dbReference type="EMBL" id="CBH76567.1"/>
    </source>
</evidence>
<proteinExistence type="predicted"/>
<dbReference type="AlphaFoldDB" id="E6PJC5"/>
<reference evidence="1" key="1">
    <citation type="submission" date="2009-10" db="EMBL/GenBank/DDBJ databases">
        <title>Diversity of trophic interactions inside an arsenic-rich microbial ecosystem.</title>
        <authorList>
            <person name="Bertin P.N."/>
            <person name="Heinrich-Salmeron A."/>
            <person name="Pelletier E."/>
            <person name="Goulhen-Chollet F."/>
            <person name="Arsene-Ploetze F."/>
            <person name="Gallien S."/>
            <person name="Calteau A."/>
            <person name="Vallenet D."/>
            <person name="Casiot C."/>
            <person name="Chane-Woon-Ming B."/>
            <person name="Giloteaux L."/>
            <person name="Barakat M."/>
            <person name="Bonnefoy V."/>
            <person name="Bruneel O."/>
            <person name="Chandler M."/>
            <person name="Cleiss J."/>
            <person name="Duran R."/>
            <person name="Elbaz-Poulichet F."/>
            <person name="Fonknechten N."/>
            <person name="Lauga B."/>
            <person name="Mornico D."/>
            <person name="Ortet P."/>
            <person name="Schaeffer C."/>
            <person name="Siguier P."/>
            <person name="Alexander Thil Smith A."/>
            <person name="Van Dorsselaer A."/>
            <person name="Weissenbach J."/>
            <person name="Medigue C."/>
            <person name="Le Paslier D."/>
        </authorList>
    </citation>
    <scope>NUCLEOTIDE SEQUENCE</scope>
</reference>
<gene>
    <name evidence="1" type="ORF">CARN1_2432</name>
</gene>
<accession>E6PJC5</accession>
<protein>
    <submittedName>
        <fullName evidence="1">Uncharacterized protein</fullName>
    </submittedName>
</protein>